<evidence type="ECO:0000313" key="1">
    <source>
        <dbReference type="EMBL" id="KRZ51159.1"/>
    </source>
</evidence>
<dbReference type="OrthoDB" id="5933421at2759"/>
<evidence type="ECO:0000313" key="2">
    <source>
        <dbReference type="Proteomes" id="UP000054721"/>
    </source>
</evidence>
<reference evidence="1 2" key="1">
    <citation type="submission" date="2015-05" db="EMBL/GenBank/DDBJ databases">
        <title>Evolution of Trichinella species and genotypes.</title>
        <authorList>
            <person name="Korhonen P.K."/>
            <person name="Edoardo P."/>
            <person name="Giuseppe L.R."/>
            <person name="Gasser R.B."/>
        </authorList>
    </citation>
    <scope>NUCLEOTIDE SEQUENCE [LARGE SCALE GENOMIC DNA]</scope>
    <source>
        <strain evidence="1">ISS10</strain>
    </source>
</reference>
<accession>A0A0V1KVK5</accession>
<sequence>MRSSMQTETPLVAPWTCRSAKRSPVDLILITFSCFASTLTRSPLNMMSKSNNDFPGSTPTAPLRPEVMKPIAFDCTFSVHGDCSVQDSKLKVLGVISTSSALSVSGGSSTELIQIGGGSSLQMTVVFSVQMRCSAWAIQAATNASQSFQILFPIRHICDKGVPVGGKMEPNSIASARQRISVLPHVASALSLWYPPHKTLISTGRAKDFHYFQLYIYVSYIAQNTLQLLYSVPGLGDAIDDKN</sequence>
<proteinExistence type="predicted"/>
<organism evidence="1 2">
    <name type="scientific">Trichinella nativa</name>
    <dbReference type="NCBI Taxonomy" id="6335"/>
    <lineage>
        <taxon>Eukaryota</taxon>
        <taxon>Metazoa</taxon>
        <taxon>Ecdysozoa</taxon>
        <taxon>Nematoda</taxon>
        <taxon>Enoplea</taxon>
        <taxon>Dorylaimia</taxon>
        <taxon>Trichinellida</taxon>
        <taxon>Trichinellidae</taxon>
        <taxon>Trichinella</taxon>
    </lineage>
</organism>
<dbReference type="EMBL" id="JYDW01000236">
    <property type="protein sequence ID" value="KRZ51159.1"/>
    <property type="molecule type" value="Genomic_DNA"/>
</dbReference>
<name>A0A0V1KVK5_9BILA</name>
<gene>
    <name evidence="1" type="ORF">T02_8382</name>
</gene>
<keyword evidence="2" id="KW-1185">Reference proteome</keyword>
<dbReference type="Proteomes" id="UP000054721">
    <property type="component" value="Unassembled WGS sequence"/>
</dbReference>
<comment type="caution">
    <text evidence="1">The sequence shown here is derived from an EMBL/GenBank/DDBJ whole genome shotgun (WGS) entry which is preliminary data.</text>
</comment>
<dbReference type="AlphaFoldDB" id="A0A0V1KVK5"/>
<protein>
    <submittedName>
        <fullName evidence="1">Uncharacterized protein</fullName>
    </submittedName>
</protein>